<evidence type="ECO:0000256" key="2">
    <source>
        <dbReference type="ARBA" id="ARBA00022692"/>
    </source>
</evidence>
<evidence type="ECO:0000256" key="4">
    <source>
        <dbReference type="ARBA" id="ARBA00023136"/>
    </source>
</evidence>
<accession>A0A0C1RFZ8</accession>
<evidence type="ECO:0000313" key="10">
    <source>
        <dbReference type="Proteomes" id="UP000029738"/>
    </source>
</evidence>
<comment type="subcellular location">
    <subcellularLocation>
        <location evidence="1">Endomembrane system</location>
        <topology evidence="1">Multi-pass membrane protein</topology>
    </subcellularLocation>
</comment>
<name>A0A0C1RFZ8_9CYAN</name>
<evidence type="ECO:0000256" key="5">
    <source>
        <dbReference type="SAM" id="MobiDB-lite"/>
    </source>
</evidence>
<dbReference type="STRING" id="1479485.DA73_0221805"/>
<evidence type="ECO:0000313" key="9">
    <source>
        <dbReference type="EMBL" id="KIE11055.1"/>
    </source>
</evidence>
<dbReference type="EMBL" id="JHEG04000001">
    <property type="protein sequence ID" value="KAF3887106.1"/>
    <property type="molecule type" value="Genomic_DNA"/>
</dbReference>
<evidence type="ECO:0000256" key="3">
    <source>
        <dbReference type="ARBA" id="ARBA00022989"/>
    </source>
</evidence>
<dbReference type="EMBL" id="JHEG02000048">
    <property type="protein sequence ID" value="KIE11055.1"/>
    <property type="molecule type" value="Genomic_DNA"/>
</dbReference>
<keyword evidence="4 6" id="KW-0472">Membrane</keyword>
<dbReference type="RefSeq" id="WP_038084445.1">
    <property type="nucleotide sequence ID" value="NZ_JHEG04000001.1"/>
</dbReference>
<evidence type="ECO:0000259" key="7">
    <source>
        <dbReference type="Pfam" id="PF06803"/>
    </source>
</evidence>
<feature type="transmembrane region" description="Helical" evidence="6">
    <location>
        <begin position="21"/>
        <end position="41"/>
    </location>
</feature>
<dbReference type="Pfam" id="PF06803">
    <property type="entry name" value="DUF1232"/>
    <property type="match status" value="1"/>
</dbReference>
<keyword evidence="2 6" id="KW-0812">Transmembrane</keyword>
<reference evidence="9" key="1">
    <citation type="journal article" date="2015" name="Genome Announc.">
        <title>Draft Genome Sequence of Tolypothrix boutellei Strain VB521301.</title>
        <authorList>
            <person name="Chandrababunaidu M.M."/>
            <person name="Singh D."/>
            <person name="Sen D."/>
            <person name="Bhan S."/>
            <person name="Das S."/>
            <person name="Gupta A."/>
            <person name="Adhikary S.P."/>
            <person name="Tripathy S."/>
        </authorList>
    </citation>
    <scope>NUCLEOTIDE SEQUENCE</scope>
    <source>
        <strain evidence="9">VB521301</strain>
    </source>
</reference>
<dbReference type="InterPro" id="IPR010652">
    <property type="entry name" value="DUF1232"/>
</dbReference>
<dbReference type="OrthoDB" id="573033at2"/>
<dbReference type="Proteomes" id="UP000029738">
    <property type="component" value="Unassembled WGS sequence"/>
</dbReference>
<feature type="region of interest" description="Disordered" evidence="5">
    <location>
        <begin position="82"/>
        <end position="104"/>
    </location>
</feature>
<comment type="caution">
    <text evidence="9">The sequence shown here is derived from an EMBL/GenBank/DDBJ whole genome shotgun (WGS) entry which is preliminary data.</text>
</comment>
<gene>
    <name evidence="9" type="ORF">DA73_0221805</name>
    <name evidence="8" type="ORF">DA73_0400017625</name>
</gene>
<feature type="compositionally biased region" description="Low complexity" evidence="5">
    <location>
        <begin position="82"/>
        <end position="95"/>
    </location>
</feature>
<reference evidence="8" key="2">
    <citation type="submission" date="2019-11" db="EMBL/GenBank/DDBJ databases">
        <title>Improved Assembly of Tolypothrix boutellei genome.</title>
        <authorList>
            <person name="Sarangi A.N."/>
            <person name="Mukherjee M."/>
            <person name="Ghosh S."/>
            <person name="Singh D."/>
            <person name="Das A."/>
            <person name="Kant S."/>
            <person name="Prusty A."/>
            <person name="Tripathy S."/>
        </authorList>
    </citation>
    <scope>NUCLEOTIDE SEQUENCE</scope>
    <source>
        <strain evidence="8">VB521301</strain>
    </source>
</reference>
<organism evidence="9">
    <name type="scientific">Tolypothrix bouteillei VB521301</name>
    <dbReference type="NCBI Taxonomy" id="1479485"/>
    <lineage>
        <taxon>Bacteria</taxon>
        <taxon>Bacillati</taxon>
        <taxon>Cyanobacteriota</taxon>
        <taxon>Cyanophyceae</taxon>
        <taxon>Nostocales</taxon>
        <taxon>Tolypothrichaceae</taxon>
        <taxon>Tolypothrix</taxon>
    </lineage>
</organism>
<evidence type="ECO:0000256" key="1">
    <source>
        <dbReference type="ARBA" id="ARBA00004127"/>
    </source>
</evidence>
<evidence type="ECO:0000313" key="8">
    <source>
        <dbReference type="EMBL" id="KAF3887106.1"/>
    </source>
</evidence>
<dbReference type="GO" id="GO:0012505">
    <property type="term" value="C:endomembrane system"/>
    <property type="evidence" value="ECO:0007669"/>
    <property type="project" value="UniProtKB-SubCell"/>
</dbReference>
<sequence>MNFSIQSVYSWYRNTLRNPKYRWWIVLGTLLYVVSPFDIAPDFIPVLGELDDVVILTLLVSEVSQILIEGFKVRQTKDGVQAATTAENPTSTTETIDVDAVSVK</sequence>
<feature type="domain" description="DUF1232" evidence="7">
    <location>
        <begin position="23"/>
        <end position="58"/>
    </location>
</feature>
<protein>
    <submittedName>
        <fullName evidence="8">DUF1232 domain-containing protein</fullName>
    </submittedName>
</protein>
<dbReference type="AlphaFoldDB" id="A0A0C1RFZ8"/>
<proteinExistence type="predicted"/>
<keyword evidence="10" id="KW-1185">Reference proteome</keyword>
<keyword evidence="3 6" id="KW-1133">Transmembrane helix</keyword>
<evidence type="ECO:0000256" key="6">
    <source>
        <dbReference type="SAM" id="Phobius"/>
    </source>
</evidence>